<feature type="domain" description="Helicase-associated" evidence="1">
    <location>
        <begin position="24"/>
        <end position="82"/>
    </location>
</feature>
<sequence>MTAITDPSLVTEPVGRSNGFQLDQARWLRQLAATKEFREESGRLPRRSTDEHERRLALWLATQRREFAATALSEIRVAHLDSELPGWNSAHLSRRREASR</sequence>
<dbReference type="Pfam" id="PF03457">
    <property type="entry name" value="HA"/>
    <property type="match status" value="1"/>
</dbReference>
<evidence type="ECO:0000313" key="2">
    <source>
        <dbReference type="EMBL" id="MTD14691.1"/>
    </source>
</evidence>
<evidence type="ECO:0000259" key="1">
    <source>
        <dbReference type="Pfam" id="PF03457"/>
    </source>
</evidence>
<comment type="caution">
    <text evidence="2">The sequence shown here is derived from an EMBL/GenBank/DDBJ whole genome shotgun (WGS) entry which is preliminary data.</text>
</comment>
<dbReference type="RefSeq" id="WP_154768722.1">
    <property type="nucleotide sequence ID" value="NZ_WLYK01000004.1"/>
</dbReference>
<dbReference type="EMBL" id="WLYK01000004">
    <property type="protein sequence ID" value="MTD14691.1"/>
    <property type="molecule type" value="Genomic_DNA"/>
</dbReference>
<gene>
    <name evidence="2" type="ORF">GIS00_12135</name>
</gene>
<proteinExistence type="predicted"/>
<dbReference type="Gene3D" id="6.10.140.530">
    <property type="match status" value="1"/>
</dbReference>
<accession>A0A7K1FKM1</accession>
<keyword evidence="3" id="KW-1185">Reference proteome</keyword>
<dbReference type="Proteomes" id="UP000460221">
    <property type="component" value="Unassembled WGS sequence"/>
</dbReference>
<dbReference type="AlphaFoldDB" id="A0A7K1FKM1"/>
<name>A0A7K1FKM1_9ACTN</name>
<reference evidence="2 3" key="1">
    <citation type="submission" date="2019-11" db="EMBL/GenBank/DDBJ databases">
        <authorList>
            <person name="Jiang L.-Q."/>
        </authorList>
    </citation>
    <scope>NUCLEOTIDE SEQUENCE [LARGE SCALE GENOMIC DNA]</scope>
    <source>
        <strain evidence="2 3">YIM 132087</strain>
    </source>
</reference>
<dbReference type="InterPro" id="IPR005114">
    <property type="entry name" value="Helicase_assoc"/>
</dbReference>
<evidence type="ECO:0000313" key="3">
    <source>
        <dbReference type="Proteomes" id="UP000460221"/>
    </source>
</evidence>
<protein>
    <recommendedName>
        <fullName evidence="1">Helicase-associated domain-containing protein</fullName>
    </recommendedName>
</protein>
<organism evidence="2 3">
    <name type="scientific">Nakamurella alba</name>
    <dbReference type="NCBI Taxonomy" id="2665158"/>
    <lineage>
        <taxon>Bacteria</taxon>
        <taxon>Bacillati</taxon>
        <taxon>Actinomycetota</taxon>
        <taxon>Actinomycetes</taxon>
        <taxon>Nakamurellales</taxon>
        <taxon>Nakamurellaceae</taxon>
        <taxon>Nakamurella</taxon>
    </lineage>
</organism>